<organism evidence="1 2">
    <name type="scientific">Paenibacillus qinlingensis</name>
    <dbReference type="NCBI Taxonomy" id="1837343"/>
    <lineage>
        <taxon>Bacteria</taxon>
        <taxon>Bacillati</taxon>
        <taxon>Bacillota</taxon>
        <taxon>Bacilli</taxon>
        <taxon>Bacillales</taxon>
        <taxon>Paenibacillaceae</taxon>
        <taxon>Paenibacillus</taxon>
    </lineage>
</organism>
<sequence>MKKISIEELYELYVDTIKRCGTYLIKADDLVIGYNIFEDFDIGAISFLHTDNLKKLVEDGLISIEIMRKSSALRTKFLALQHGDEWNINAVRHSSQWKEILELADEINSRVERYANE</sequence>
<reference evidence="1 2" key="1">
    <citation type="submission" date="2023-07" db="EMBL/GenBank/DDBJ databases">
        <title>Sorghum-associated microbial communities from plants grown in Nebraska, USA.</title>
        <authorList>
            <person name="Schachtman D."/>
        </authorList>
    </citation>
    <scope>NUCLEOTIDE SEQUENCE [LARGE SCALE GENOMIC DNA]</scope>
    <source>
        <strain evidence="1 2">CC258</strain>
    </source>
</reference>
<name>A0ABU1NWM0_9BACL</name>
<dbReference type="RefSeq" id="WP_310499435.1">
    <property type="nucleotide sequence ID" value="NZ_JAVDSB010000004.1"/>
</dbReference>
<evidence type="ECO:0008006" key="3">
    <source>
        <dbReference type="Google" id="ProtNLM"/>
    </source>
</evidence>
<dbReference type="EMBL" id="JAVDSB010000004">
    <property type="protein sequence ID" value="MDR6551880.1"/>
    <property type="molecule type" value="Genomic_DNA"/>
</dbReference>
<protein>
    <recommendedName>
        <fullName evidence="3">DUF1828 domain-containing protein</fullName>
    </recommendedName>
</protein>
<evidence type="ECO:0000313" key="2">
    <source>
        <dbReference type="Proteomes" id="UP001267290"/>
    </source>
</evidence>
<dbReference type="Proteomes" id="UP001267290">
    <property type="component" value="Unassembled WGS sequence"/>
</dbReference>
<evidence type="ECO:0000313" key="1">
    <source>
        <dbReference type="EMBL" id="MDR6551880.1"/>
    </source>
</evidence>
<gene>
    <name evidence="1" type="ORF">J2736_003069</name>
</gene>
<proteinExistence type="predicted"/>
<keyword evidence="2" id="KW-1185">Reference proteome</keyword>
<comment type="caution">
    <text evidence="1">The sequence shown here is derived from an EMBL/GenBank/DDBJ whole genome shotgun (WGS) entry which is preliminary data.</text>
</comment>
<accession>A0ABU1NWM0</accession>